<organism evidence="2 3">
    <name type="scientific">Acanthaster planci</name>
    <name type="common">Crown-of-thorns starfish</name>
    <dbReference type="NCBI Taxonomy" id="133434"/>
    <lineage>
        <taxon>Eukaryota</taxon>
        <taxon>Metazoa</taxon>
        <taxon>Echinodermata</taxon>
        <taxon>Eleutherozoa</taxon>
        <taxon>Asterozoa</taxon>
        <taxon>Asteroidea</taxon>
        <taxon>Valvatacea</taxon>
        <taxon>Valvatida</taxon>
        <taxon>Acanthasteridae</taxon>
        <taxon>Acanthaster</taxon>
    </lineage>
</organism>
<feature type="region of interest" description="Disordered" evidence="1">
    <location>
        <begin position="263"/>
        <end position="282"/>
    </location>
</feature>
<dbReference type="KEGG" id="aplc:110981424"/>
<dbReference type="OrthoDB" id="5973266at2759"/>
<name>A0A8B7YN40_ACAPL</name>
<reference evidence="3" key="1">
    <citation type="submission" date="2025-08" db="UniProtKB">
        <authorList>
            <consortium name="RefSeq"/>
        </authorList>
    </citation>
    <scope>IDENTIFICATION</scope>
</reference>
<dbReference type="GO" id="GO:0000070">
    <property type="term" value="P:mitotic sister chromatid segregation"/>
    <property type="evidence" value="ECO:0007669"/>
    <property type="project" value="InterPro"/>
</dbReference>
<keyword evidence="2" id="KW-1185">Reference proteome</keyword>
<evidence type="ECO:0000256" key="1">
    <source>
        <dbReference type="SAM" id="MobiDB-lite"/>
    </source>
</evidence>
<sequence length="282" mass="31277">MATEGSDCGTEALSTETRISCCSKQSLDAAVEKVLCSIDRVIGKNSEWPEEQKERLRRRFREVYKSSLHENCCVDGQSWAEAIDADTTKEFEPVDLKKKADAEQTAADLDALIVATVAKRKEFPPRLTQQLAKKLQCQHTATEQYKPVLPKPIEDPSPIISAEDEQDVSSRVTASSDQVSVLSRLLPDLEDKSGRIYESINIHASLAANKTQRVITKPSENESKMATSLTPLRAQAQDNETSTAHPQAATASALKRQRLMAQVHNNKMKRYKARPANMGKPT</sequence>
<dbReference type="PANTHER" id="PTHR31749">
    <property type="entry name" value="KINETOCHORE-ASSOCIATED PROTEIN NSL1 HOMOLOG"/>
    <property type="match status" value="1"/>
</dbReference>
<feature type="region of interest" description="Disordered" evidence="1">
    <location>
        <begin position="148"/>
        <end position="172"/>
    </location>
</feature>
<dbReference type="Proteomes" id="UP000694845">
    <property type="component" value="Unplaced"/>
</dbReference>
<dbReference type="AlphaFoldDB" id="A0A8B7YN40"/>
<dbReference type="RefSeq" id="XP_022094683.1">
    <property type="nucleotide sequence ID" value="XM_022238991.1"/>
</dbReference>
<dbReference type="GeneID" id="110981424"/>
<dbReference type="GO" id="GO:0000444">
    <property type="term" value="C:MIS12/MIND type complex"/>
    <property type="evidence" value="ECO:0007669"/>
    <property type="project" value="TreeGrafter"/>
</dbReference>
<dbReference type="OMA" id="GNTTKDY"/>
<feature type="compositionally biased region" description="Polar residues" evidence="1">
    <location>
        <begin position="224"/>
        <end position="245"/>
    </location>
</feature>
<protein>
    <submittedName>
        <fullName evidence="3">Kinetochore-associated protein NSL1 homolog</fullName>
    </submittedName>
</protein>
<dbReference type="Pfam" id="PF08641">
    <property type="entry name" value="Mis14"/>
    <property type="match status" value="1"/>
</dbReference>
<dbReference type="InterPro" id="IPR013950">
    <property type="entry name" value="Mis14/Nsl1"/>
</dbReference>
<feature type="region of interest" description="Disordered" evidence="1">
    <location>
        <begin position="214"/>
        <end position="254"/>
    </location>
</feature>
<evidence type="ECO:0000313" key="2">
    <source>
        <dbReference type="Proteomes" id="UP000694845"/>
    </source>
</evidence>
<dbReference type="PANTHER" id="PTHR31749:SF3">
    <property type="entry name" value="KINETOCHORE-ASSOCIATED PROTEIN NSL1 HOMOLOG"/>
    <property type="match status" value="1"/>
</dbReference>
<evidence type="ECO:0000313" key="3">
    <source>
        <dbReference type="RefSeq" id="XP_022094683.1"/>
    </source>
</evidence>
<accession>A0A8B7YN40</accession>
<gene>
    <name evidence="3" type="primary">LOC110981424</name>
</gene>
<proteinExistence type="predicted"/>